<evidence type="ECO:0000313" key="1">
    <source>
        <dbReference type="EMBL" id="CAK9138129.1"/>
    </source>
</evidence>
<evidence type="ECO:0000313" key="2">
    <source>
        <dbReference type="Proteomes" id="UP001642360"/>
    </source>
</evidence>
<name>A0ABC8R5F0_9AQUA</name>
<comment type="caution">
    <text evidence="1">The sequence shown here is derived from an EMBL/GenBank/DDBJ whole genome shotgun (WGS) entry which is preliminary data.</text>
</comment>
<accession>A0ABC8R5F0</accession>
<dbReference type="AlphaFoldDB" id="A0ABC8R5F0"/>
<reference evidence="1 2" key="1">
    <citation type="submission" date="2024-02" db="EMBL/GenBank/DDBJ databases">
        <authorList>
            <person name="Vignale AGUSTIN F."/>
            <person name="Sosa J E."/>
            <person name="Modenutti C."/>
        </authorList>
    </citation>
    <scope>NUCLEOTIDE SEQUENCE [LARGE SCALE GENOMIC DNA]</scope>
</reference>
<organism evidence="1 2">
    <name type="scientific">Ilex paraguariensis</name>
    <name type="common">yerba mate</name>
    <dbReference type="NCBI Taxonomy" id="185542"/>
    <lineage>
        <taxon>Eukaryota</taxon>
        <taxon>Viridiplantae</taxon>
        <taxon>Streptophyta</taxon>
        <taxon>Embryophyta</taxon>
        <taxon>Tracheophyta</taxon>
        <taxon>Spermatophyta</taxon>
        <taxon>Magnoliopsida</taxon>
        <taxon>eudicotyledons</taxon>
        <taxon>Gunneridae</taxon>
        <taxon>Pentapetalae</taxon>
        <taxon>asterids</taxon>
        <taxon>campanulids</taxon>
        <taxon>Aquifoliales</taxon>
        <taxon>Aquifoliaceae</taxon>
        <taxon>Ilex</taxon>
    </lineage>
</organism>
<dbReference type="EMBL" id="CAUOFW020000859">
    <property type="protein sequence ID" value="CAK9138129.1"/>
    <property type="molecule type" value="Genomic_DNA"/>
</dbReference>
<gene>
    <name evidence="1" type="ORF">ILEXP_LOCUS5213</name>
</gene>
<protein>
    <recommendedName>
        <fullName evidence="3">Protein kinase domain-containing protein</fullName>
    </recommendedName>
</protein>
<keyword evidence="2" id="KW-1185">Reference proteome</keyword>
<sequence length="187" mass="21244">MITPMKWVRGETVGQESFSTVNLAIPTSQNPQIPPLMAMKSCDVSHFPQITAISSLKISFYFLQDGHEEVAKIADFGLAKKARAKKENNLGCELREMTLYMLTALVRHCSEGCGWDDSWEQFLFGWRRRRIKVEEFSGLIFGEIVSVLNGCRKTMSLQDRGKISLTMSFVAVCWTVHFGQKRCHSTK</sequence>
<dbReference type="Proteomes" id="UP001642360">
    <property type="component" value="Unassembled WGS sequence"/>
</dbReference>
<evidence type="ECO:0008006" key="3">
    <source>
        <dbReference type="Google" id="ProtNLM"/>
    </source>
</evidence>
<proteinExistence type="predicted"/>